<dbReference type="FunFam" id="1.10.510.10:FF:000014">
    <property type="entry name" value="Non-specific serine/threonine protein kinase"/>
    <property type="match status" value="1"/>
</dbReference>
<keyword evidence="12 16" id="KW-0175">Coiled coil</keyword>
<dbReference type="InterPro" id="IPR046349">
    <property type="entry name" value="C1-like_sf"/>
</dbReference>
<feature type="compositionally biased region" description="Basic and acidic residues" evidence="17">
    <location>
        <begin position="1585"/>
        <end position="1603"/>
    </location>
</feature>
<dbReference type="CDD" id="cd01243">
    <property type="entry name" value="PH_MRCK"/>
    <property type="match status" value="1"/>
</dbReference>
<dbReference type="InterPro" id="IPR001849">
    <property type="entry name" value="PH_domain"/>
</dbReference>
<feature type="compositionally biased region" description="Low complexity" evidence="17">
    <location>
        <begin position="1001"/>
        <end position="1015"/>
    </location>
</feature>
<dbReference type="Pfam" id="PF00433">
    <property type="entry name" value="Pkinase_C"/>
    <property type="match status" value="1"/>
</dbReference>
<dbReference type="SUPFAM" id="SSF56112">
    <property type="entry name" value="Protein kinase-like (PK-like)"/>
    <property type="match status" value="1"/>
</dbReference>
<evidence type="ECO:0000256" key="11">
    <source>
        <dbReference type="ARBA" id="ARBA00022840"/>
    </source>
</evidence>
<keyword evidence="7 15" id="KW-0547">Nucleotide-binding</keyword>
<dbReference type="SMART" id="SM00220">
    <property type="entry name" value="S_TKc"/>
    <property type="match status" value="1"/>
</dbReference>
<dbReference type="PROSITE" id="PS00108">
    <property type="entry name" value="PROTEIN_KINASE_ST"/>
    <property type="match status" value="1"/>
</dbReference>
<feature type="domain" description="Protein kinase" evidence="19">
    <location>
        <begin position="78"/>
        <end position="346"/>
    </location>
</feature>
<dbReference type="InterPro" id="IPR008271">
    <property type="entry name" value="Ser/Thr_kinase_AS"/>
</dbReference>
<dbReference type="InterPro" id="IPR000719">
    <property type="entry name" value="Prot_kinase_dom"/>
</dbReference>
<dbReference type="CDD" id="cd05597">
    <property type="entry name" value="STKc_DMPK_like"/>
    <property type="match status" value="1"/>
</dbReference>
<dbReference type="Pfam" id="PF00069">
    <property type="entry name" value="Pkinase"/>
    <property type="match status" value="1"/>
</dbReference>
<dbReference type="InterPro" id="IPR031597">
    <property type="entry name" value="KELK"/>
</dbReference>
<dbReference type="SMART" id="SM00285">
    <property type="entry name" value="PBD"/>
    <property type="match status" value="2"/>
</dbReference>
<comment type="catalytic activity">
    <reaction evidence="13">
        <text>L-threonyl-[protein] + ATP = O-phospho-L-threonyl-[protein] + ADP + H(+)</text>
        <dbReference type="Rhea" id="RHEA:46608"/>
        <dbReference type="Rhea" id="RHEA-COMP:11060"/>
        <dbReference type="Rhea" id="RHEA-COMP:11605"/>
        <dbReference type="ChEBI" id="CHEBI:15378"/>
        <dbReference type="ChEBI" id="CHEBI:30013"/>
        <dbReference type="ChEBI" id="CHEBI:30616"/>
        <dbReference type="ChEBI" id="CHEBI:61977"/>
        <dbReference type="ChEBI" id="CHEBI:456216"/>
        <dbReference type="EC" id="2.7.11.1"/>
    </reaction>
</comment>
<evidence type="ECO:0000256" key="9">
    <source>
        <dbReference type="ARBA" id="ARBA00022777"/>
    </source>
</evidence>
<dbReference type="FunFam" id="2.30.29.30:FF:000032">
    <property type="entry name" value="Non-specific serine/threonine protein kinase"/>
    <property type="match status" value="1"/>
</dbReference>
<dbReference type="Gene3D" id="3.30.200.20">
    <property type="entry name" value="Phosphorylase Kinase, domain 1"/>
    <property type="match status" value="1"/>
</dbReference>
<dbReference type="InterPro" id="IPR057529">
    <property type="entry name" value="MRCK/ROCK_PH"/>
</dbReference>
<dbReference type="PROSITE" id="PS50011">
    <property type="entry name" value="PROTEIN_KINASE_DOM"/>
    <property type="match status" value="1"/>
</dbReference>
<evidence type="ECO:0000256" key="6">
    <source>
        <dbReference type="ARBA" id="ARBA00022723"/>
    </source>
</evidence>
<accession>A0A8B8DM10</accession>
<dbReference type="EC" id="2.7.11.1" evidence="2"/>
<evidence type="ECO:0000256" key="5">
    <source>
        <dbReference type="ARBA" id="ARBA00022679"/>
    </source>
</evidence>
<dbReference type="GO" id="GO:0004674">
    <property type="term" value="F:protein serine/threonine kinase activity"/>
    <property type="evidence" value="ECO:0007669"/>
    <property type="project" value="UniProtKB-KW"/>
</dbReference>
<proteinExistence type="inferred from homology"/>
<feature type="compositionally biased region" description="Acidic residues" evidence="17">
    <location>
        <begin position="960"/>
        <end position="972"/>
    </location>
</feature>
<feature type="domain" description="CNH" evidence="22">
    <location>
        <begin position="1262"/>
        <end position="1541"/>
    </location>
</feature>
<dbReference type="InterPro" id="IPR011993">
    <property type="entry name" value="PH-like_dom_sf"/>
</dbReference>
<dbReference type="GO" id="GO:0008270">
    <property type="term" value="F:zinc ion binding"/>
    <property type="evidence" value="ECO:0007669"/>
    <property type="project" value="UniProtKB-KW"/>
</dbReference>
<evidence type="ECO:0000259" key="20">
    <source>
        <dbReference type="PROSITE" id="PS50081"/>
    </source>
</evidence>
<comment type="similarity">
    <text evidence="1">Belongs to the protein kinase superfamily. AGC Ser/Thr protein kinase family. DMPK subfamily.</text>
</comment>
<dbReference type="PROSITE" id="PS51285">
    <property type="entry name" value="AGC_KINASE_CTER"/>
    <property type="match status" value="1"/>
</dbReference>
<feature type="compositionally biased region" description="Basic and acidic residues" evidence="17">
    <location>
        <begin position="1808"/>
        <end position="1825"/>
    </location>
</feature>
<feature type="binding site" evidence="15">
    <location>
        <position position="107"/>
    </location>
    <ligand>
        <name>ATP</name>
        <dbReference type="ChEBI" id="CHEBI:30616"/>
    </ligand>
</feature>
<feature type="region of interest" description="Disordered" evidence="17">
    <location>
        <begin position="960"/>
        <end position="1022"/>
    </location>
</feature>
<evidence type="ECO:0000313" key="25">
    <source>
        <dbReference type="RefSeq" id="XP_022329207.1"/>
    </source>
</evidence>
<organism evidence="24 25">
    <name type="scientific">Crassostrea virginica</name>
    <name type="common">Eastern oyster</name>
    <dbReference type="NCBI Taxonomy" id="6565"/>
    <lineage>
        <taxon>Eukaryota</taxon>
        <taxon>Metazoa</taxon>
        <taxon>Spiralia</taxon>
        <taxon>Lophotrochozoa</taxon>
        <taxon>Mollusca</taxon>
        <taxon>Bivalvia</taxon>
        <taxon>Autobranchia</taxon>
        <taxon>Pteriomorphia</taxon>
        <taxon>Ostreida</taxon>
        <taxon>Ostreoidea</taxon>
        <taxon>Ostreidae</taxon>
        <taxon>Crassostrea</taxon>
    </lineage>
</organism>
<evidence type="ECO:0000259" key="18">
    <source>
        <dbReference type="PROSITE" id="PS50003"/>
    </source>
</evidence>
<comment type="catalytic activity">
    <reaction evidence="14">
        <text>L-seryl-[protein] + ATP = O-phospho-L-seryl-[protein] + ADP + H(+)</text>
        <dbReference type="Rhea" id="RHEA:17989"/>
        <dbReference type="Rhea" id="RHEA-COMP:9863"/>
        <dbReference type="Rhea" id="RHEA-COMP:11604"/>
        <dbReference type="ChEBI" id="CHEBI:15378"/>
        <dbReference type="ChEBI" id="CHEBI:29999"/>
        <dbReference type="ChEBI" id="CHEBI:30616"/>
        <dbReference type="ChEBI" id="CHEBI:83421"/>
        <dbReference type="ChEBI" id="CHEBI:456216"/>
        <dbReference type="EC" id="2.7.11.1"/>
    </reaction>
</comment>
<evidence type="ECO:0000256" key="3">
    <source>
        <dbReference type="ARBA" id="ARBA00022527"/>
    </source>
</evidence>
<dbReference type="Pfam" id="PF25346">
    <property type="entry name" value="PH_MRCK"/>
    <property type="match status" value="1"/>
</dbReference>
<dbReference type="FunFam" id="3.30.200.20:FF:001055">
    <property type="entry name" value="Serine/threonine-protein kinase MRCK beta"/>
    <property type="match status" value="1"/>
</dbReference>
<dbReference type="PROSITE" id="PS00107">
    <property type="entry name" value="PROTEIN_KINASE_ATP"/>
    <property type="match status" value="1"/>
</dbReference>
<keyword evidence="11 15" id="KW-0067">ATP-binding</keyword>
<dbReference type="SMART" id="SM00036">
    <property type="entry name" value="CNH"/>
    <property type="match status" value="1"/>
</dbReference>
<dbReference type="Pfam" id="PF15796">
    <property type="entry name" value="KELK"/>
    <property type="match status" value="1"/>
</dbReference>
<dbReference type="PANTHER" id="PTHR22988">
    <property type="entry name" value="MYOTONIC DYSTROPHY S/T KINASE-RELATED"/>
    <property type="match status" value="1"/>
</dbReference>
<dbReference type="InterPro" id="IPR000095">
    <property type="entry name" value="CRIB_dom"/>
</dbReference>
<dbReference type="InterPro" id="IPR011009">
    <property type="entry name" value="Kinase-like_dom_sf"/>
</dbReference>
<dbReference type="Pfam" id="PF00130">
    <property type="entry name" value="C1_1"/>
    <property type="match status" value="1"/>
</dbReference>
<evidence type="ECO:0000259" key="19">
    <source>
        <dbReference type="PROSITE" id="PS50011"/>
    </source>
</evidence>
<evidence type="ECO:0000256" key="2">
    <source>
        <dbReference type="ARBA" id="ARBA00012513"/>
    </source>
</evidence>
<evidence type="ECO:0000256" key="1">
    <source>
        <dbReference type="ARBA" id="ARBA00005719"/>
    </source>
</evidence>
<dbReference type="Gene3D" id="1.10.287.1490">
    <property type="match status" value="1"/>
</dbReference>
<feature type="coiled-coil region" evidence="16">
    <location>
        <begin position="435"/>
        <end position="801"/>
    </location>
</feature>
<keyword evidence="10" id="KW-0862">Zinc</keyword>
<feature type="domain" description="Phorbol-ester/DAG-type" evidence="20">
    <location>
        <begin position="1048"/>
        <end position="1098"/>
    </location>
</feature>
<dbReference type="Pfam" id="PF00780">
    <property type="entry name" value="CNH"/>
    <property type="match status" value="1"/>
</dbReference>
<evidence type="ECO:0000256" key="16">
    <source>
        <dbReference type="SAM" id="Coils"/>
    </source>
</evidence>
<dbReference type="InterPro" id="IPR000961">
    <property type="entry name" value="AGC-kinase_C"/>
</dbReference>
<dbReference type="Gene3D" id="1.20.5.340">
    <property type="match status" value="1"/>
</dbReference>
<evidence type="ECO:0000256" key="15">
    <source>
        <dbReference type="PROSITE-ProRule" id="PRU10141"/>
    </source>
</evidence>
<dbReference type="GO" id="GO:0031032">
    <property type="term" value="P:actomyosin structure organization"/>
    <property type="evidence" value="ECO:0007669"/>
    <property type="project" value="TreeGrafter"/>
</dbReference>
<feature type="coiled-coil region" evidence="16">
    <location>
        <begin position="898"/>
        <end position="932"/>
    </location>
</feature>
<dbReference type="PROSITE" id="PS00479">
    <property type="entry name" value="ZF_DAG_PE_1"/>
    <property type="match status" value="1"/>
</dbReference>
<feature type="region of interest" description="Disordered" evidence="17">
    <location>
        <begin position="1672"/>
        <end position="1754"/>
    </location>
</feature>
<evidence type="ECO:0000256" key="4">
    <source>
        <dbReference type="ARBA" id="ARBA00022553"/>
    </source>
</evidence>
<sequence>MMSAEERLRKLSDLYVGGVPNSNGQALSVETLLDVLIVLYDECCNSTLRREKNISEFVDFARQIVSKIKQYRLHREDFEVIRIIGKGAFGEVAVVKLKSTDRVYAMKILNKWEMLKRAETACFKEERDVLVYGDRRWITNLHYAFQDDHYLYLVMDYYCGGDLLTLLSKYEDRLPEDMARFYIAEMVLAIHSLHTMNYVHRDIKPDNVLLDLTGHIVLADFGSCLRLLDDGTVQSSVAVGTPDYISPEILRAMEDGHGRYGPECDWWSLGVCMYEMLYGFTPFYAESLVETYGKIMNHQSKFEFPTDEDIEDISEEAKDLLQRLICAADRRFGKNGLQDFINHPWFQGIKWEEIRDMNAPFVPEVSSPTDTSNFDVDESDFRHTDTVPPTSNAAFKGHHLPFIGFTFTKDSQISDTGNLQDTSGLATENLESLAAAAFERRIANLERENKELQRKLADANATIQRSSGEISAAAGASSASSEGEVRQLKEEIAVLHRVVAESQTEISEVEQDLKRAQDLKIDVERKLRLIEEEKQALEKDLQDFRDKYKLQARELKDAVAKQKIAIEQFTDTNESLLKSQSKVKELTRESRNREEEMEEYRRKLDSVKNERRRAEKNVQELHGQCDEYRADANKERKLRERAEQYSRELEQEIEAAKRKNLNRGPTTSHLEMSQEISRLKTELDRKSVELEETVARLTSKLQAEVQDVKFHLTEAEGRYADLKKENVALKDRLNNQVSVEDLSNQIQRLKLQSEHTERERSQVTDENDRLKEEISFQQSAMNDLVKEKNQLEQEMREIYDKRESVAQWEAQISEIIKWVSDEKDARGYLQALASKMTEELENLKVMGVSDDGGRQRWRNRRSQRLDKMELLTLQSNLNSEIQAKTQISEELTRVKSQSVSLENKIEEQSDLIAKLRKELEDLRSQNEHLKSQKLNDWEKSPQDLSLVNFIKGQFSILNDSENESMNDEDSISEDALSRGPDSRTSSQRDLSREESQHHAPTHSSSPASTIHTSHPAPTEQVYDQPWGASKFAPINISPSQSLPAQPKTHQFIMKTFSLPYKCNHCTSLMVGIQRQGATCNDCGYSCHIHCMEKAPMVCPVPPDQTKRPMGIDVYKGIGTAYEGYVKVPRMGGIKKGWTRQFVVVCDFKLFLYDISPDRNQPSHIVQQVLDMRDEEFTVSQVLPSDVIHANKKDIPCIFRVTTSELNPPGSKHQVLMLAESEQERHRWVGALNELHKLLRKNKLPNKAAYLAQEVYDNSLSLVKGTFSAQVLDSNRVVLGTEDGLYVAQLAKDVLLRIGDKSEKKPVFQVELVPSEQLVVFTSGKQKHIKLLHQSGLEGHDTDPVKIPETRGCQMFCVGTVTGGLQGSSFTCLCVAIKRTIQVYELNKTRQKFRKLKEIQVPGQVQCLEVMSQGLCVGCPSYFAIYSVQGDSPPTALLNAEDNSLRYLCQTQVDSLLAVELPKNEFLLIFSVCGVYVDSSGRRSRPIELMWPAAPQAVAYKEPYLTCYTENTVYMFHVHNAEWIQTLCLKKTRPLSRDGSLNLYTNVDMQHIVYFKDLNAEEDLLAISEIFKGKSVNRNKRRFSFKTRDDHDRGSRGPERRSREISAPMSFSHVAHMGPDQVFATTAVNTAHHHSVPTTQSDRRSKIISGPINFSHVAHMGPDQGMQALIDLPRGAQSGNGVPTSPGVDPSQKNKMFSMRTLQEVQTRGSRPLLPHPNGSAHRESSSKVGAINNSPQQPLSSYPDSPDASNDTSSLGDLSTAIFEQLSISLCDLTLKDISFDRPGTRLSVASTASSTYSSSPASARESLSGEHHQQEEPEIETSHL</sequence>
<evidence type="ECO:0000259" key="21">
    <source>
        <dbReference type="PROSITE" id="PS50108"/>
    </source>
</evidence>
<feature type="domain" description="CRIB" evidence="21">
    <location>
        <begin position="1604"/>
        <end position="1617"/>
    </location>
</feature>
<dbReference type="SMART" id="SM00109">
    <property type="entry name" value="C1"/>
    <property type="match status" value="1"/>
</dbReference>
<dbReference type="SUPFAM" id="SSF57889">
    <property type="entry name" value="Cysteine-rich domain"/>
    <property type="match status" value="1"/>
</dbReference>
<feature type="region of interest" description="Disordered" evidence="17">
    <location>
        <begin position="1788"/>
        <end position="1825"/>
    </location>
</feature>
<gene>
    <name evidence="25" type="primary">LOC111128082</name>
</gene>
<dbReference type="GO" id="GO:0005856">
    <property type="term" value="C:cytoskeleton"/>
    <property type="evidence" value="ECO:0007669"/>
    <property type="project" value="TreeGrafter"/>
</dbReference>
<dbReference type="SUPFAM" id="SSF50978">
    <property type="entry name" value="WD40 repeat-like"/>
    <property type="match status" value="1"/>
</dbReference>
<dbReference type="SUPFAM" id="SSF50729">
    <property type="entry name" value="PH domain-like"/>
    <property type="match status" value="1"/>
</dbReference>
<dbReference type="InterPro" id="IPR001180">
    <property type="entry name" value="CNH_dom"/>
</dbReference>
<dbReference type="Gene3D" id="3.30.60.20">
    <property type="match status" value="1"/>
</dbReference>
<dbReference type="InterPro" id="IPR017441">
    <property type="entry name" value="Protein_kinase_ATP_BS"/>
</dbReference>
<dbReference type="Gene3D" id="1.10.510.10">
    <property type="entry name" value="Transferase(Phosphotransferase) domain 1"/>
    <property type="match status" value="1"/>
</dbReference>
<dbReference type="PROSITE" id="PS50081">
    <property type="entry name" value="ZF_DAG_PE_2"/>
    <property type="match status" value="1"/>
</dbReference>
<dbReference type="SMART" id="SM00233">
    <property type="entry name" value="PH"/>
    <property type="match status" value="1"/>
</dbReference>
<feature type="domain" description="AGC-kinase C-terminal" evidence="23">
    <location>
        <begin position="347"/>
        <end position="417"/>
    </location>
</feature>
<evidence type="ECO:0000256" key="14">
    <source>
        <dbReference type="ARBA" id="ARBA00048679"/>
    </source>
</evidence>
<evidence type="ECO:0000313" key="24">
    <source>
        <dbReference type="Proteomes" id="UP000694844"/>
    </source>
</evidence>
<dbReference type="InterPro" id="IPR017892">
    <property type="entry name" value="Pkinase_C"/>
</dbReference>
<keyword evidence="24" id="KW-1185">Reference proteome</keyword>
<evidence type="ECO:0000256" key="12">
    <source>
        <dbReference type="ARBA" id="ARBA00023054"/>
    </source>
</evidence>
<keyword evidence="5" id="KW-0808">Transferase</keyword>
<keyword evidence="6" id="KW-0479">Metal-binding</keyword>
<feature type="compositionally biased region" description="Low complexity" evidence="17">
    <location>
        <begin position="1788"/>
        <end position="1807"/>
    </location>
</feature>
<feature type="domain" description="CRIB" evidence="21">
    <location>
        <begin position="1647"/>
        <end position="1660"/>
    </location>
</feature>
<protein>
    <recommendedName>
        <fullName evidence="2">non-specific serine/threonine protein kinase</fullName>
        <ecNumber evidence="2">2.7.11.1</ecNumber>
    </recommendedName>
</protein>
<dbReference type="Gene3D" id="2.30.29.30">
    <property type="entry name" value="Pleckstrin-homology domain (PH domain)/Phosphotyrosine-binding domain (PTB)"/>
    <property type="match status" value="1"/>
</dbReference>
<dbReference type="Proteomes" id="UP000694844">
    <property type="component" value="Chromosome 4"/>
</dbReference>
<evidence type="ECO:0000256" key="13">
    <source>
        <dbReference type="ARBA" id="ARBA00047899"/>
    </source>
</evidence>
<evidence type="ECO:0000259" key="22">
    <source>
        <dbReference type="PROSITE" id="PS50219"/>
    </source>
</evidence>
<dbReference type="GO" id="GO:0005524">
    <property type="term" value="F:ATP binding"/>
    <property type="evidence" value="ECO:0007669"/>
    <property type="project" value="UniProtKB-UniRule"/>
</dbReference>
<dbReference type="PANTHER" id="PTHR22988:SF66">
    <property type="entry name" value="SERINE_THREONINE-PROTEIN KINASE GENGHIS KHAN"/>
    <property type="match status" value="1"/>
</dbReference>
<dbReference type="OrthoDB" id="10047816at2759"/>
<keyword evidence="9" id="KW-0418">Kinase</keyword>
<dbReference type="PROSITE" id="PS50219">
    <property type="entry name" value="CNH"/>
    <property type="match status" value="1"/>
</dbReference>
<dbReference type="InterPro" id="IPR036322">
    <property type="entry name" value="WD40_repeat_dom_sf"/>
</dbReference>
<dbReference type="SMART" id="SM00133">
    <property type="entry name" value="S_TK_X"/>
    <property type="match status" value="1"/>
</dbReference>
<evidence type="ECO:0000256" key="10">
    <source>
        <dbReference type="ARBA" id="ARBA00022833"/>
    </source>
</evidence>
<evidence type="ECO:0000256" key="17">
    <source>
        <dbReference type="SAM" id="MobiDB-lite"/>
    </source>
</evidence>
<feature type="compositionally biased region" description="Polar residues" evidence="17">
    <location>
        <begin position="1731"/>
        <end position="1754"/>
    </location>
</feature>
<dbReference type="InterPro" id="IPR050839">
    <property type="entry name" value="Rho-assoc_Ser/Thr_Kinase"/>
</dbReference>
<dbReference type="InterPro" id="IPR002219">
    <property type="entry name" value="PKC_DAG/PE"/>
</dbReference>
<dbReference type="GO" id="GO:0005737">
    <property type="term" value="C:cytoplasm"/>
    <property type="evidence" value="ECO:0007669"/>
    <property type="project" value="TreeGrafter"/>
</dbReference>
<evidence type="ECO:0000259" key="23">
    <source>
        <dbReference type="PROSITE" id="PS51285"/>
    </source>
</evidence>
<evidence type="ECO:0000256" key="7">
    <source>
        <dbReference type="ARBA" id="ARBA00022741"/>
    </source>
</evidence>
<dbReference type="PROSITE" id="PS50108">
    <property type="entry name" value="CRIB"/>
    <property type="match status" value="2"/>
</dbReference>
<keyword evidence="3" id="KW-0723">Serine/threonine-protein kinase</keyword>
<feature type="region of interest" description="Disordered" evidence="17">
    <location>
        <begin position="1581"/>
        <end position="1605"/>
    </location>
</feature>
<reference evidence="25" key="1">
    <citation type="submission" date="2025-08" db="UniProtKB">
        <authorList>
            <consortium name="RefSeq"/>
        </authorList>
    </citation>
    <scope>IDENTIFICATION</scope>
    <source>
        <tissue evidence="25">Whole sample</tissue>
    </source>
</reference>
<evidence type="ECO:0000256" key="8">
    <source>
        <dbReference type="ARBA" id="ARBA00022771"/>
    </source>
</evidence>
<dbReference type="RefSeq" id="XP_022329207.1">
    <property type="nucleotide sequence ID" value="XM_022473499.1"/>
</dbReference>
<name>A0A8B8DM10_CRAVI</name>
<feature type="compositionally biased region" description="Polar residues" evidence="17">
    <location>
        <begin position="1690"/>
        <end position="1708"/>
    </location>
</feature>
<dbReference type="PROSITE" id="PS50003">
    <property type="entry name" value="PH_DOMAIN"/>
    <property type="match status" value="1"/>
</dbReference>
<dbReference type="KEGG" id="cvn:111128082"/>
<keyword evidence="4" id="KW-0597">Phosphoprotein</keyword>
<keyword evidence="8" id="KW-0863">Zinc-finger</keyword>
<dbReference type="FunFam" id="3.30.60.20:FF:000005">
    <property type="entry name" value="Non-specific serine/threonine protein kinase"/>
    <property type="match status" value="1"/>
</dbReference>
<feature type="domain" description="PH" evidence="18">
    <location>
        <begin position="1118"/>
        <end position="1236"/>
    </location>
</feature>
<dbReference type="GeneID" id="111128082"/>